<name>A0A4Z2FKD2_9TELE</name>
<keyword evidence="3" id="KW-1185">Reference proteome</keyword>
<gene>
    <name evidence="2" type="ORF">EYF80_048385</name>
</gene>
<comment type="caution">
    <text evidence="2">The sequence shown here is derived from an EMBL/GenBank/DDBJ whole genome shotgun (WGS) entry which is preliminary data.</text>
</comment>
<dbReference type="Proteomes" id="UP000314294">
    <property type="component" value="Unassembled WGS sequence"/>
</dbReference>
<reference evidence="2 3" key="1">
    <citation type="submission" date="2019-03" db="EMBL/GenBank/DDBJ databases">
        <title>First draft genome of Liparis tanakae, snailfish: a comprehensive survey of snailfish specific genes.</title>
        <authorList>
            <person name="Kim W."/>
            <person name="Song I."/>
            <person name="Jeong J.-H."/>
            <person name="Kim D."/>
            <person name="Kim S."/>
            <person name="Ryu S."/>
            <person name="Song J.Y."/>
            <person name="Lee S.K."/>
        </authorList>
    </citation>
    <scope>NUCLEOTIDE SEQUENCE [LARGE SCALE GENOMIC DNA]</scope>
    <source>
        <tissue evidence="2">Muscle</tissue>
    </source>
</reference>
<evidence type="ECO:0000256" key="1">
    <source>
        <dbReference type="SAM" id="MobiDB-lite"/>
    </source>
</evidence>
<feature type="region of interest" description="Disordered" evidence="1">
    <location>
        <begin position="1"/>
        <end position="35"/>
    </location>
</feature>
<evidence type="ECO:0000313" key="3">
    <source>
        <dbReference type="Proteomes" id="UP000314294"/>
    </source>
</evidence>
<sequence length="226" mass="25407">MTRGGRVRRERRERRSGAGPAPRFGDDDEEEKKKKCPIFTDNRNANIPACVAPSSKVTLEEAWPCQAAVTEVSDAPDWFRSHCVSIDAEEKWNLERPGLCDDPFTSEPQLHEASQFPGCRKDAASIAKTAVCGKRPPPSPSPSPTLTPTVWLADPAWVGERGLWQFSLAQSRQSTLSTSPPSEGRTENRFWCLNVREEPRRRPVEAVEPRFIKTDVIRPSQVQWTL</sequence>
<proteinExistence type="predicted"/>
<protein>
    <submittedName>
        <fullName evidence="2">Uncharacterized protein</fullName>
    </submittedName>
</protein>
<dbReference type="EMBL" id="SRLO01001107">
    <property type="protein sequence ID" value="TNN41451.1"/>
    <property type="molecule type" value="Genomic_DNA"/>
</dbReference>
<feature type="compositionally biased region" description="Basic residues" evidence="1">
    <location>
        <begin position="1"/>
        <end position="14"/>
    </location>
</feature>
<evidence type="ECO:0000313" key="2">
    <source>
        <dbReference type="EMBL" id="TNN41451.1"/>
    </source>
</evidence>
<dbReference type="AlphaFoldDB" id="A0A4Z2FKD2"/>
<organism evidence="2 3">
    <name type="scientific">Liparis tanakae</name>
    <name type="common">Tanaka's snailfish</name>
    <dbReference type="NCBI Taxonomy" id="230148"/>
    <lineage>
        <taxon>Eukaryota</taxon>
        <taxon>Metazoa</taxon>
        <taxon>Chordata</taxon>
        <taxon>Craniata</taxon>
        <taxon>Vertebrata</taxon>
        <taxon>Euteleostomi</taxon>
        <taxon>Actinopterygii</taxon>
        <taxon>Neopterygii</taxon>
        <taxon>Teleostei</taxon>
        <taxon>Neoteleostei</taxon>
        <taxon>Acanthomorphata</taxon>
        <taxon>Eupercaria</taxon>
        <taxon>Perciformes</taxon>
        <taxon>Cottioidei</taxon>
        <taxon>Cottales</taxon>
        <taxon>Liparidae</taxon>
        <taxon>Liparis</taxon>
    </lineage>
</organism>
<accession>A0A4Z2FKD2</accession>